<accession>A0A3B1DJJ6</accession>
<evidence type="ECO:0000256" key="2">
    <source>
        <dbReference type="ARBA" id="ARBA00023004"/>
    </source>
</evidence>
<protein>
    <recommendedName>
        <fullName evidence="3">Gamma-butyrobetaine hydroxylase-like N-terminal domain-containing protein</fullName>
    </recommendedName>
</protein>
<dbReference type="AlphaFoldDB" id="A0A3B1DJJ6"/>
<keyword evidence="2" id="KW-0408">Iron</keyword>
<proteinExistence type="predicted"/>
<dbReference type="InterPro" id="IPR038492">
    <property type="entry name" value="GBBH-like_N_sf"/>
</dbReference>
<evidence type="ECO:0000313" key="4">
    <source>
        <dbReference type="EMBL" id="VAX28777.1"/>
    </source>
</evidence>
<evidence type="ECO:0000256" key="1">
    <source>
        <dbReference type="ARBA" id="ARBA00022723"/>
    </source>
</evidence>
<dbReference type="InterPro" id="IPR010376">
    <property type="entry name" value="GBBH-like_N"/>
</dbReference>
<feature type="domain" description="Gamma-butyrobetaine hydroxylase-like N-terminal" evidence="3">
    <location>
        <begin position="9"/>
        <end position="95"/>
    </location>
</feature>
<dbReference type="PANTHER" id="PTHR35303:SF5">
    <property type="entry name" value="OS02G0197800 PROTEIN"/>
    <property type="match status" value="1"/>
</dbReference>
<keyword evidence="1" id="KW-0479">Metal-binding</keyword>
<organism evidence="4">
    <name type="scientific">hydrothermal vent metagenome</name>
    <dbReference type="NCBI Taxonomy" id="652676"/>
    <lineage>
        <taxon>unclassified sequences</taxon>
        <taxon>metagenomes</taxon>
        <taxon>ecological metagenomes</taxon>
    </lineage>
</organism>
<dbReference type="PANTHER" id="PTHR35303">
    <property type="entry name" value="OS02G0197800 PROTEIN"/>
    <property type="match status" value="1"/>
</dbReference>
<dbReference type="Gene3D" id="3.30.2020.30">
    <property type="match status" value="1"/>
</dbReference>
<sequence>MLSPVKITKNEQESLTIKWNDGREHTIPLRFLRDESPDATNKGETILWQHYEPTPQGPDKPGKYEIVDIQVVGSYAIQITWKDGYDHGIYPWNLLEKWGEFWALKNSLKNEGNEEG</sequence>
<dbReference type="Pfam" id="PF06155">
    <property type="entry name" value="GBBH-like_N"/>
    <property type="match status" value="1"/>
</dbReference>
<reference evidence="4" key="1">
    <citation type="submission" date="2018-06" db="EMBL/GenBank/DDBJ databases">
        <authorList>
            <person name="Zhirakovskaya E."/>
        </authorList>
    </citation>
    <scope>NUCLEOTIDE SEQUENCE</scope>
</reference>
<dbReference type="GO" id="GO:0046872">
    <property type="term" value="F:metal ion binding"/>
    <property type="evidence" value="ECO:0007669"/>
    <property type="project" value="UniProtKB-KW"/>
</dbReference>
<evidence type="ECO:0000259" key="3">
    <source>
        <dbReference type="Pfam" id="PF06155"/>
    </source>
</evidence>
<name>A0A3B1DJJ6_9ZZZZ</name>
<dbReference type="EMBL" id="UOGD01000429">
    <property type="protein sequence ID" value="VAX28777.1"/>
    <property type="molecule type" value="Genomic_DNA"/>
</dbReference>
<gene>
    <name evidence="4" type="ORF">MNBD_IGNAVI01-2921</name>
</gene>